<protein>
    <submittedName>
        <fullName evidence="2">Uncharacterized protein</fullName>
    </submittedName>
</protein>
<evidence type="ECO:0000256" key="1">
    <source>
        <dbReference type="SAM" id="Phobius"/>
    </source>
</evidence>
<feature type="transmembrane region" description="Helical" evidence="1">
    <location>
        <begin position="171"/>
        <end position="193"/>
    </location>
</feature>
<proteinExistence type="predicted"/>
<evidence type="ECO:0000313" key="2">
    <source>
        <dbReference type="EMBL" id="NNV55360.1"/>
    </source>
</evidence>
<feature type="transmembrane region" description="Helical" evidence="1">
    <location>
        <begin position="61"/>
        <end position="86"/>
    </location>
</feature>
<dbReference type="EMBL" id="WHPF01000005">
    <property type="protein sequence ID" value="NNV55360.1"/>
    <property type="molecule type" value="Genomic_DNA"/>
</dbReference>
<gene>
    <name evidence="2" type="ORF">GD597_07820</name>
</gene>
<keyword evidence="1" id="KW-0472">Membrane</keyword>
<comment type="caution">
    <text evidence="2">The sequence shown here is derived from an EMBL/GenBank/DDBJ whole genome shotgun (WGS) entry which is preliminary data.</text>
</comment>
<reference evidence="2" key="1">
    <citation type="submission" date="2019-10" db="EMBL/GenBank/DDBJ databases">
        <title>Draft genome sequence of Panacibacter sp. KCS-6.</title>
        <authorList>
            <person name="Yim K.J."/>
        </authorList>
    </citation>
    <scope>NUCLEOTIDE SEQUENCE</scope>
    <source>
        <strain evidence="2">KCS-6</strain>
    </source>
</reference>
<keyword evidence="1" id="KW-1133">Transmembrane helix</keyword>
<dbReference type="RefSeq" id="WP_171607286.1">
    <property type="nucleotide sequence ID" value="NZ_WHPF01000005.1"/>
</dbReference>
<feature type="transmembrane region" description="Helical" evidence="1">
    <location>
        <begin position="36"/>
        <end position="55"/>
    </location>
</feature>
<dbReference type="AlphaFoldDB" id="A0A8J8FCS0"/>
<sequence length="384" mass="42362">MKRFFQKLVDYFAIPKAEQRSNRIESNSIRPMLNKVLVSSLIVTLLLFVALFFFFGNNKTFALFTVASVIGAYYISGCALGFIFAIPKSFQNNQSAQVVSKDGKPDSRSATGYKDNTSIEEISDWITKIIIGLTLTQFGEIKIMLADASAHIAKSLQSAVPQVQGGAQIDLYTFSYALIILYAIAGTMSGYLWTRIEFPKILTQKENDIETLKYKELSEGLIRSMNDPGNTTIDTASLLKKSSELVQEDLVQVMQKIIDATPNGPDPDDPQKGRWGGIAVLNNTRLSAEVTSASIPGLYKVKLIASTIDGTPLLTPVGIVLHDSFEPMLRVLDPKGDKEVFLEVVAYEAFTVGALCNVNSAKEYARLELDLNQLPNLPNGFYWS</sequence>
<accession>A0A8J8FCS0</accession>
<keyword evidence="1" id="KW-0812">Transmembrane</keyword>
<evidence type="ECO:0000313" key="3">
    <source>
        <dbReference type="Proteomes" id="UP000598971"/>
    </source>
</evidence>
<dbReference type="Proteomes" id="UP000598971">
    <property type="component" value="Unassembled WGS sequence"/>
</dbReference>
<organism evidence="2 3">
    <name type="scientific">Limnovirga soli</name>
    <dbReference type="NCBI Taxonomy" id="2656915"/>
    <lineage>
        <taxon>Bacteria</taxon>
        <taxon>Pseudomonadati</taxon>
        <taxon>Bacteroidota</taxon>
        <taxon>Chitinophagia</taxon>
        <taxon>Chitinophagales</taxon>
        <taxon>Chitinophagaceae</taxon>
        <taxon>Limnovirga</taxon>
    </lineage>
</organism>
<name>A0A8J8FCS0_9BACT</name>
<keyword evidence="3" id="KW-1185">Reference proteome</keyword>